<dbReference type="InterPro" id="IPR007080">
    <property type="entry name" value="RNA_pol_Rpb1_1"/>
</dbReference>
<reference evidence="7" key="2">
    <citation type="journal article" date="2014" name="ISME J.">
        <title>Microbial stratification in low pH oxic and suboxic macroscopic growths along an acid mine drainage.</title>
        <authorList>
            <person name="Mendez-Garcia C."/>
            <person name="Mesa V."/>
            <person name="Sprenger R.R."/>
            <person name="Richter M."/>
            <person name="Diez M.S."/>
            <person name="Solano J."/>
            <person name="Bargiela R."/>
            <person name="Golyshina O.V."/>
            <person name="Manteca A."/>
            <person name="Ramos J.L."/>
            <person name="Gallego J.R."/>
            <person name="Llorente I."/>
            <person name="Martins Dos Santos V.A."/>
            <person name="Jensen O.N."/>
            <person name="Pelaez A.I."/>
            <person name="Sanchez J."/>
            <person name="Ferrer M."/>
        </authorList>
    </citation>
    <scope>NUCLEOTIDE SEQUENCE</scope>
</reference>
<dbReference type="GO" id="GO:0003899">
    <property type="term" value="F:DNA-directed RNA polymerase activity"/>
    <property type="evidence" value="ECO:0007669"/>
    <property type="project" value="UniProtKB-EC"/>
</dbReference>
<feature type="domain" description="RNA polymerase Rpb1" evidence="6">
    <location>
        <begin position="18"/>
        <end position="68"/>
    </location>
</feature>
<protein>
    <recommendedName>
        <fullName evidence="1">DNA-directed RNA polymerase</fullName>
        <ecNumber evidence="1">2.7.7.6</ecNumber>
    </recommendedName>
</protein>
<reference evidence="7" key="1">
    <citation type="submission" date="2013-08" db="EMBL/GenBank/DDBJ databases">
        <authorList>
            <person name="Mendez C."/>
            <person name="Richter M."/>
            <person name="Ferrer M."/>
            <person name="Sanchez J."/>
        </authorList>
    </citation>
    <scope>NUCLEOTIDE SEQUENCE</scope>
</reference>
<dbReference type="EMBL" id="AUZY01008311">
    <property type="protein sequence ID" value="EQD46332.1"/>
    <property type="molecule type" value="Genomic_DNA"/>
</dbReference>
<evidence type="ECO:0000313" key="7">
    <source>
        <dbReference type="EMBL" id="EQD46332.1"/>
    </source>
</evidence>
<dbReference type="GO" id="GO:0000428">
    <property type="term" value="C:DNA-directed RNA polymerase complex"/>
    <property type="evidence" value="ECO:0007669"/>
    <property type="project" value="UniProtKB-KW"/>
</dbReference>
<evidence type="ECO:0000256" key="5">
    <source>
        <dbReference type="ARBA" id="ARBA00023163"/>
    </source>
</evidence>
<accession>T0ZP88</accession>
<organism evidence="7">
    <name type="scientific">mine drainage metagenome</name>
    <dbReference type="NCBI Taxonomy" id="410659"/>
    <lineage>
        <taxon>unclassified sequences</taxon>
        <taxon>metagenomes</taxon>
        <taxon>ecological metagenomes</taxon>
    </lineage>
</organism>
<evidence type="ECO:0000256" key="4">
    <source>
        <dbReference type="ARBA" id="ARBA00022695"/>
    </source>
</evidence>
<evidence type="ECO:0000256" key="1">
    <source>
        <dbReference type="ARBA" id="ARBA00012418"/>
    </source>
</evidence>
<keyword evidence="2" id="KW-0240">DNA-directed RNA polymerase</keyword>
<gene>
    <name evidence="7" type="ORF">B1B_12666</name>
</gene>
<evidence type="ECO:0000256" key="3">
    <source>
        <dbReference type="ARBA" id="ARBA00022679"/>
    </source>
</evidence>
<dbReference type="AlphaFoldDB" id="T0ZP88"/>
<proteinExistence type="predicted"/>
<keyword evidence="5" id="KW-0804">Transcription</keyword>
<dbReference type="GO" id="GO:0003677">
    <property type="term" value="F:DNA binding"/>
    <property type="evidence" value="ECO:0007669"/>
    <property type="project" value="InterPro"/>
</dbReference>
<comment type="caution">
    <text evidence="7">The sequence shown here is derived from an EMBL/GenBank/DDBJ whole genome shotgun (WGS) entry which is preliminary data.</text>
</comment>
<keyword evidence="4 7" id="KW-0548">Nucleotidyltransferase</keyword>
<feature type="non-terminal residue" evidence="7">
    <location>
        <position position="68"/>
    </location>
</feature>
<dbReference type="GO" id="GO:0006351">
    <property type="term" value="P:DNA-templated transcription"/>
    <property type="evidence" value="ECO:0007669"/>
    <property type="project" value="InterPro"/>
</dbReference>
<sequence>MRGAPEKVFLDKPTTFREEQIKITPKEIRERLEKIPNEDLFLLGMNYEVARPEWMVLTVLPVPPINVR</sequence>
<name>T0ZP88_9ZZZZ</name>
<keyword evidence="3 7" id="KW-0808">Transferase</keyword>
<evidence type="ECO:0000256" key="2">
    <source>
        <dbReference type="ARBA" id="ARBA00022478"/>
    </source>
</evidence>
<dbReference type="SUPFAM" id="SSF64484">
    <property type="entry name" value="beta and beta-prime subunits of DNA dependent RNA-polymerase"/>
    <property type="match status" value="1"/>
</dbReference>
<dbReference type="EC" id="2.7.7.6" evidence="1"/>
<dbReference type="Pfam" id="PF04997">
    <property type="entry name" value="RNA_pol_Rpb1_1"/>
    <property type="match status" value="1"/>
</dbReference>
<evidence type="ECO:0000259" key="6">
    <source>
        <dbReference type="Pfam" id="PF04997"/>
    </source>
</evidence>